<accession>A0ABP7S850</accession>
<dbReference type="Gene3D" id="3.30.565.40">
    <property type="entry name" value="Fervidobacterium nodosum Rt17-B1 like"/>
    <property type="match status" value="1"/>
</dbReference>
<dbReference type="Proteomes" id="UP001501310">
    <property type="component" value="Unassembled WGS sequence"/>
</dbReference>
<evidence type="ECO:0000313" key="3">
    <source>
        <dbReference type="Proteomes" id="UP001501310"/>
    </source>
</evidence>
<dbReference type="Pfam" id="PF13739">
    <property type="entry name" value="PdaC"/>
    <property type="match status" value="1"/>
</dbReference>
<proteinExistence type="predicted"/>
<sequence length="237" mass="26388">MPFPLLLALSLAPVSIASETRDLDFEYNWSAEAEAVPALSRRFRADAVRQRQAMNRMAVAEKKARREMGTSDWNGLQFSRSVETAGQSGKLLSLVTSTSSYTGGAHPNGRTSALLWDRKLSRETNYSALLLAGQRWDGALRLPFCVLLDRERAKRRGETVVNGEWPSQCPEMKELTIALADHDRNGRFDHADLTADSYVAGPYAEGPYEISLPITATMVQRLKPEFRASFEAQPPVQ</sequence>
<organism evidence="2 3">
    <name type="scientific">Sphingomonas humi</name>
    <dbReference type="NCBI Taxonomy" id="335630"/>
    <lineage>
        <taxon>Bacteria</taxon>
        <taxon>Pseudomonadati</taxon>
        <taxon>Pseudomonadota</taxon>
        <taxon>Alphaproteobacteria</taxon>
        <taxon>Sphingomonadales</taxon>
        <taxon>Sphingomonadaceae</taxon>
        <taxon>Sphingomonas</taxon>
    </lineage>
</organism>
<evidence type="ECO:0000313" key="2">
    <source>
        <dbReference type="EMBL" id="GAA4008066.1"/>
    </source>
</evidence>
<evidence type="ECO:0000259" key="1">
    <source>
        <dbReference type="Pfam" id="PF13739"/>
    </source>
</evidence>
<comment type="caution">
    <text evidence="2">The sequence shown here is derived from an EMBL/GenBank/DDBJ whole genome shotgun (WGS) entry which is preliminary data.</text>
</comment>
<dbReference type="InterPro" id="IPR025303">
    <property type="entry name" value="PdaC"/>
</dbReference>
<name>A0ABP7S850_9SPHN</name>
<keyword evidence="3" id="KW-1185">Reference proteome</keyword>
<reference evidence="3" key="1">
    <citation type="journal article" date="2019" name="Int. J. Syst. Evol. Microbiol.">
        <title>The Global Catalogue of Microorganisms (GCM) 10K type strain sequencing project: providing services to taxonomists for standard genome sequencing and annotation.</title>
        <authorList>
            <consortium name="The Broad Institute Genomics Platform"/>
            <consortium name="The Broad Institute Genome Sequencing Center for Infectious Disease"/>
            <person name="Wu L."/>
            <person name="Ma J."/>
        </authorList>
    </citation>
    <scope>NUCLEOTIDE SEQUENCE [LARGE SCALE GENOMIC DNA]</scope>
    <source>
        <strain evidence="3">JCM 16603</strain>
    </source>
</reference>
<dbReference type="EMBL" id="BAAAZD010000002">
    <property type="protein sequence ID" value="GAA4008066.1"/>
    <property type="molecule type" value="Genomic_DNA"/>
</dbReference>
<dbReference type="RefSeq" id="WP_344710309.1">
    <property type="nucleotide sequence ID" value="NZ_BAAAZD010000002.1"/>
</dbReference>
<feature type="domain" description="Deacetylase PdaC" evidence="1">
    <location>
        <begin position="41"/>
        <end position="108"/>
    </location>
</feature>
<gene>
    <name evidence="2" type="ORF">GCM10022211_21930</name>
</gene>
<protein>
    <recommendedName>
        <fullName evidence="1">Deacetylase PdaC domain-containing protein</fullName>
    </recommendedName>
</protein>